<proteinExistence type="predicted"/>
<dbReference type="Pfam" id="PF18588">
    <property type="entry name" value="WcbI"/>
    <property type="match status" value="1"/>
</dbReference>
<sequence length="563" mass="63221">MIIETVIAIVAVSGMLMLFRSKKQTIYPHHEIGPPAKDAELGKSSEKLISISDSQIANNNAMDGLQHRVELRLPKIKVPQESEVGFPFEVATEGLASGTQIFADKTYIVGQVTNAGVVKVVLNALGKRSVDIKCGETWLSAEINIIRPRHEKKKFAIYGNCQSLALASVLMRFSDFRNKFEIIKLDPVHLISNAAHDAFLNKSLPNLDVLLYQPVKEGYRGNDRFSSKYLLTQLKEGARAISFPSIQSYCYHPTVFLFKSASEDISSICKEIFGLPIHELYHFHQIVKSYLSGASLQAAIVSFDQASDKDIEYYHARIQDSWDRLLQAEIEHAIDIRISDFIKSRYKQSLLFHTPSHPSGEVLADICHQLFSHLGVDASDEEMQEVIALDPLNMISYPLQKFILGDLNINYDNSRNFFIKHKDTHITIDVLINNYYMLYNYIGKERLALISNHSLDGKDHLLADLLLFNNTDSSAMLDDQITTIIQKPRIIAPDKIEAGVPFQVITQNIMVGTAIMADKVHSLAKVDASGITKISLSVSGKRTIDIKINDDWISSNIIVYKNI</sequence>
<evidence type="ECO:0000313" key="2">
    <source>
        <dbReference type="EMBL" id="SMF97485.1"/>
    </source>
</evidence>
<accession>A0A1Y6DD93</accession>
<dbReference type="EMBL" id="FXAM01000002">
    <property type="protein sequence ID" value="SMF97485.1"/>
    <property type="molecule type" value="Genomic_DNA"/>
</dbReference>
<gene>
    <name evidence="2" type="ORF">SAMN02949497_0515</name>
</gene>
<dbReference type="InterPro" id="IPR041307">
    <property type="entry name" value="WcbI"/>
</dbReference>
<dbReference type="Proteomes" id="UP000192923">
    <property type="component" value="Unassembled WGS sequence"/>
</dbReference>
<keyword evidence="3" id="KW-1185">Reference proteome</keyword>
<evidence type="ECO:0000259" key="1">
    <source>
        <dbReference type="Pfam" id="PF18588"/>
    </source>
</evidence>
<feature type="domain" description="Polysaccharide biosynthesis enzyme WcbI" evidence="1">
    <location>
        <begin position="155"/>
        <end position="378"/>
    </location>
</feature>
<organism evidence="2 3">
    <name type="scientific">Methylomagnum ishizawai</name>
    <dbReference type="NCBI Taxonomy" id="1760988"/>
    <lineage>
        <taxon>Bacteria</taxon>
        <taxon>Pseudomonadati</taxon>
        <taxon>Pseudomonadota</taxon>
        <taxon>Gammaproteobacteria</taxon>
        <taxon>Methylococcales</taxon>
        <taxon>Methylococcaceae</taxon>
        <taxon>Methylomagnum</taxon>
    </lineage>
</organism>
<dbReference type="AlphaFoldDB" id="A0A1Y6DD93"/>
<reference evidence="2 3" key="1">
    <citation type="submission" date="2016-12" db="EMBL/GenBank/DDBJ databases">
        <authorList>
            <person name="Song W.-J."/>
            <person name="Kurnit D.M."/>
        </authorList>
    </citation>
    <scope>NUCLEOTIDE SEQUENCE [LARGE SCALE GENOMIC DNA]</scope>
    <source>
        <strain evidence="2 3">175</strain>
    </source>
</reference>
<protein>
    <recommendedName>
        <fullName evidence="1">Polysaccharide biosynthesis enzyme WcbI domain-containing protein</fullName>
    </recommendedName>
</protein>
<dbReference type="STRING" id="1760988.SAMN02949497_0515"/>
<dbReference type="Gene3D" id="3.40.50.12080">
    <property type="match status" value="1"/>
</dbReference>
<name>A0A1Y6DD93_9GAMM</name>
<evidence type="ECO:0000313" key="3">
    <source>
        <dbReference type="Proteomes" id="UP000192923"/>
    </source>
</evidence>